<dbReference type="EMBL" id="GBRH01278870">
    <property type="protein sequence ID" value="JAD19025.1"/>
    <property type="molecule type" value="Transcribed_RNA"/>
</dbReference>
<proteinExistence type="predicted"/>
<evidence type="ECO:0000313" key="1">
    <source>
        <dbReference type="EMBL" id="JAD19025.1"/>
    </source>
</evidence>
<name>A0A0A8Y1N9_ARUDO</name>
<reference evidence="1" key="2">
    <citation type="journal article" date="2015" name="Data Brief">
        <title>Shoot transcriptome of the giant reed, Arundo donax.</title>
        <authorList>
            <person name="Barrero R.A."/>
            <person name="Guerrero F.D."/>
            <person name="Moolhuijzen P."/>
            <person name="Goolsby J.A."/>
            <person name="Tidwell J."/>
            <person name="Bellgard S.E."/>
            <person name="Bellgard M.I."/>
        </authorList>
    </citation>
    <scope>NUCLEOTIDE SEQUENCE</scope>
    <source>
        <tissue evidence="1">Shoot tissue taken approximately 20 cm above the soil surface</tissue>
    </source>
</reference>
<protein>
    <submittedName>
        <fullName evidence="1">Uncharacterized protein</fullName>
    </submittedName>
</protein>
<sequence length="49" mass="5587">MCLNALLLQNQGFVLGCKWQTWTHGISANFIGTQTSNYRRTYSATKHLI</sequence>
<dbReference type="AlphaFoldDB" id="A0A0A8Y1N9"/>
<accession>A0A0A8Y1N9</accession>
<organism evidence="1">
    <name type="scientific">Arundo donax</name>
    <name type="common">Giant reed</name>
    <name type="synonym">Donax arundinaceus</name>
    <dbReference type="NCBI Taxonomy" id="35708"/>
    <lineage>
        <taxon>Eukaryota</taxon>
        <taxon>Viridiplantae</taxon>
        <taxon>Streptophyta</taxon>
        <taxon>Embryophyta</taxon>
        <taxon>Tracheophyta</taxon>
        <taxon>Spermatophyta</taxon>
        <taxon>Magnoliopsida</taxon>
        <taxon>Liliopsida</taxon>
        <taxon>Poales</taxon>
        <taxon>Poaceae</taxon>
        <taxon>PACMAD clade</taxon>
        <taxon>Arundinoideae</taxon>
        <taxon>Arundineae</taxon>
        <taxon>Arundo</taxon>
    </lineage>
</organism>
<reference evidence="1" key="1">
    <citation type="submission" date="2014-09" db="EMBL/GenBank/DDBJ databases">
        <authorList>
            <person name="Magalhaes I.L.F."/>
            <person name="Oliveira U."/>
            <person name="Santos F.R."/>
            <person name="Vidigal T.H.D.A."/>
            <person name="Brescovit A.D."/>
            <person name="Santos A.J."/>
        </authorList>
    </citation>
    <scope>NUCLEOTIDE SEQUENCE</scope>
    <source>
        <tissue evidence="1">Shoot tissue taken approximately 20 cm above the soil surface</tissue>
    </source>
</reference>